<dbReference type="Proteomes" id="UP000682802">
    <property type="component" value="Chromosome 1"/>
</dbReference>
<sequence length="134" mass="14812">MKSLPQASLVTRIISTILFLPYFYIGVKELISPAGIDITFGIPLTHDEGLSYLSVVGARNIVLSSMGIFFAITGLRFSMITVFIAMAIMAAMDCYLVTSNSSFSGMAIKHFTFVIFMLVMAAWTRYSGMRKNNQ</sequence>
<dbReference type="Pfam" id="PF14087">
    <property type="entry name" value="DUF4267"/>
    <property type="match status" value="1"/>
</dbReference>
<keyword evidence="1" id="KW-0472">Membrane</keyword>
<proteinExistence type="predicted"/>
<keyword evidence="3" id="KW-1185">Reference proteome</keyword>
<reference evidence="2 3" key="1">
    <citation type="submission" date="2021-05" db="EMBL/GenBank/DDBJ databases">
        <title>Comparative genomic studies on the polysaccharide-degrading batcterial strains of the Flammeovirga genus.</title>
        <authorList>
            <person name="Zewei F."/>
            <person name="Zheng Z."/>
            <person name="Yu L."/>
            <person name="Ruyue G."/>
            <person name="Yanhong M."/>
            <person name="Yuanyuan C."/>
            <person name="Jingyan G."/>
            <person name="Wenjun H."/>
        </authorList>
    </citation>
    <scope>NUCLEOTIDE SEQUENCE [LARGE SCALE GENOMIC DNA]</scope>
    <source>
        <strain evidence="2 3">YS10</strain>
    </source>
</reference>
<keyword evidence="1" id="KW-0812">Transmembrane</keyword>
<organism evidence="2 3">
    <name type="scientific">Flammeovirga kamogawensis</name>
    <dbReference type="NCBI Taxonomy" id="373891"/>
    <lineage>
        <taxon>Bacteria</taxon>
        <taxon>Pseudomonadati</taxon>
        <taxon>Bacteroidota</taxon>
        <taxon>Cytophagia</taxon>
        <taxon>Cytophagales</taxon>
        <taxon>Flammeovirgaceae</taxon>
        <taxon>Flammeovirga</taxon>
    </lineage>
</organism>
<feature type="transmembrane region" description="Helical" evidence="1">
    <location>
        <begin position="110"/>
        <end position="128"/>
    </location>
</feature>
<feature type="transmembrane region" description="Helical" evidence="1">
    <location>
        <begin position="79"/>
        <end position="98"/>
    </location>
</feature>
<feature type="transmembrane region" description="Helical" evidence="1">
    <location>
        <begin position="7"/>
        <end position="25"/>
    </location>
</feature>
<dbReference type="InterPro" id="IPR025363">
    <property type="entry name" value="DUF4267"/>
</dbReference>
<dbReference type="RefSeq" id="WP_158630981.1">
    <property type="nucleotide sequence ID" value="NZ_CP076128.1"/>
</dbReference>
<protein>
    <submittedName>
        <fullName evidence="2">DUF4267 domain-containing protein</fullName>
    </submittedName>
</protein>
<gene>
    <name evidence="2" type="ORF">KM029_06645</name>
</gene>
<name>A0ABX8GZ01_9BACT</name>
<evidence type="ECO:0000313" key="3">
    <source>
        <dbReference type="Proteomes" id="UP000682802"/>
    </source>
</evidence>
<evidence type="ECO:0000313" key="2">
    <source>
        <dbReference type="EMBL" id="QWG08609.1"/>
    </source>
</evidence>
<dbReference type="EMBL" id="CP076128">
    <property type="protein sequence ID" value="QWG08609.1"/>
    <property type="molecule type" value="Genomic_DNA"/>
</dbReference>
<keyword evidence="1" id="KW-1133">Transmembrane helix</keyword>
<evidence type="ECO:0000256" key="1">
    <source>
        <dbReference type="SAM" id="Phobius"/>
    </source>
</evidence>
<accession>A0ABX8GZ01</accession>